<evidence type="ECO:0000313" key="2">
    <source>
        <dbReference type="Proteomes" id="UP001055879"/>
    </source>
</evidence>
<organism evidence="1 2">
    <name type="scientific">Arctium lappa</name>
    <name type="common">Greater burdock</name>
    <name type="synonym">Lappa major</name>
    <dbReference type="NCBI Taxonomy" id="4217"/>
    <lineage>
        <taxon>Eukaryota</taxon>
        <taxon>Viridiplantae</taxon>
        <taxon>Streptophyta</taxon>
        <taxon>Embryophyta</taxon>
        <taxon>Tracheophyta</taxon>
        <taxon>Spermatophyta</taxon>
        <taxon>Magnoliopsida</taxon>
        <taxon>eudicotyledons</taxon>
        <taxon>Gunneridae</taxon>
        <taxon>Pentapetalae</taxon>
        <taxon>asterids</taxon>
        <taxon>campanulids</taxon>
        <taxon>Asterales</taxon>
        <taxon>Asteraceae</taxon>
        <taxon>Carduoideae</taxon>
        <taxon>Cardueae</taxon>
        <taxon>Arctiinae</taxon>
        <taxon>Arctium</taxon>
    </lineage>
</organism>
<name>A0ACB9C6U3_ARCLA</name>
<comment type="caution">
    <text evidence="1">The sequence shown here is derived from an EMBL/GenBank/DDBJ whole genome shotgun (WGS) entry which is preliminary data.</text>
</comment>
<protein>
    <submittedName>
        <fullName evidence="1">Uncharacterized protein</fullName>
    </submittedName>
</protein>
<evidence type="ECO:0000313" key="1">
    <source>
        <dbReference type="EMBL" id="KAI3729997.1"/>
    </source>
</evidence>
<keyword evidence="2" id="KW-1185">Reference proteome</keyword>
<proteinExistence type="predicted"/>
<accession>A0ACB9C6U3</accession>
<dbReference type="EMBL" id="CM042051">
    <property type="protein sequence ID" value="KAI3729997.1"/>
    <property type="molecule type" value="Genomic_DNA"/>
</dbReference>
<sequence>MFPSAVSIAYLTPSLVVHGALVLGFSIPSCGSSLLGLGFCDNLECVGLIPHTDGAMADVVDLVAEEVGTEEGLNGDTTCGSEEVPRQGVPIVQEEGSSLDNGDIQRDRQHNDLRYGEVMILQKEGQGMSPLSSADEGSKEATATGGRTYVFDRLSHKRAIVDERLLFGVGERNKLDFAATVGSKDTTTLQFFPLEDKVQSRIHIPVTLAKEAAKTYHTTLYGYFFGPRLHFPVVQSFVKAAWGEPKPKEPKEEIKTGIEEATWGSSSISKEDMAPHASHATTAVYRPLGARDASWSWIKGIDQSFGGGWEGC</sequence>
<gene>
    <name evidence="1" type="ORF">L6452_18672</name>
</gene>
<reference evidence="1 2" key="2">
    <citation type="journal article" date="2022" name="Mol. Ecol. Resour.">
        <title>The genomes of chicory, endive, great burdock and yacon provide insights into Asteraceae paleo-polyploidization history and plant inulin production.</title>
        <authorList>
            <person name="Fan W."/>
            <person name="Wang S."/>
            <person name="Wang H."/>
            <person name="Wang A."/>
            <person name="Jiang F."/>
            <person name="Liu H."/>
            <person name="Zhao H."/>
            <person name="Xu D."/>
            <person name="Zhang Y."/>
        </authorList>
    </citation>
    <scope>NUCLEOTIDE SEQUENCE [LARGE SCALE GENOMIC DNA]</scope>
    <source>
        <strain evidence="2">cv. Niubang</strain>
    </source>
</reference>
<reference evidence="2" key="1">
    <citation type="journal article" date="2022" name="Mol. Ecol. Resour.">
        <title>The genomes of chicory, endive, great burdock and yacon provide insights into Asteraceae palaeo-polyploidization history and plant inulin production.</title>
        <authorList>
            <person name="Fan W."/>
            <person name="Wang S."/>
            <person name="Wang H."/>
            <person name="Wang A."/>
            <person name="Jiang F."/>
            <person name="Liu H."/>
            <person name="Zhao H."/>
            <person name="Xu D."/>
            <person name="Zhang Y."/>
        </authorList>
    </citation>
    <scope>NUCLEOTIDE SEQUENCE [LARGE SCALE GENOMIC DNA]</scope>
    <source>
        <strain evidence="2">cv. Niubang</strain>
    </source>
</reference>
<dbReference type="Proteomes" id="UP001055879">
    <property type="component" value="Linkage Group LG05"/>
</dbReference>